<proteinExistence type="predicted"/>
<dbReference type="EMBL" id="JAPDRK010000001">
    <property type="protein sequence ID" value="KAJ9616446.1"/>
    <property type="molecule type" value="Genomic_DNA"/>
</dbReference>
<evidence type="ECO:0000256" key="2">
    <source>
        <dbReference type="SAM" id="Phobius"/>
    </source>
</evidence>
<feature type="region of interest" description="Disordered" evidence="1">
    <location>
        <begin position="1"/>
        <end position="95"/>
    </location>
</feature>
<evidence type="ECO:0000313" key="4">
    <source>
        <dbReference type="Proteomes" id="UP001172673"/>
    </source>
</evidence>
<keyword evidence="2" id="KW-0812">Transmembrane</keyword>
<dbReference type="AlphaFoldDB" id="A0AA38XNS4"/>
<feature type="compositionally biased region" description="Basic and acidic residues" evidence="1">
    <location>
        <begin position="73"/>
        <end position="95"/>
    </location>
</feature>
<gene>
    <name evidence="3" type="ORF">H2200_000164</name>
</gene>
<dbReference type="PANTHER" id="PTHR42024">
    <property type="entry name" value="AMINO ACID PERMEASE_ SLC12A DOMAIN-CONTAINING PROTEIN"/>
    <property type="match status" value="1"/>
</dbReference>
<feature type="transmembrane region" description="Helical" evidence="2">
    <location>
        <begin position="246"/>
        <end position="270"/>
    </location>
</feature>
<feature type="transmembrane region" description="Helical" evidence="2">
    <location>
        <begin position="212"/>
        <end position="234"/>
    </location>
</feature>
<dbReference type="PANTHER" id="PTHR42024:SF1">
    <property type="entry name" value="AMINO ACID PERMEASE_ SLC12A DOMAIN-CONTAINING PROTEIN"/>
    <property type="match status" value="1"/>
</dbReference>
<comment type="caution">
    <text evidence="3">The sequence shown here is derived from an EMBL/GenBank/DDBJ whole genome shotgun (WGS) entry which is preliminary data.</text>
</comment>
<dbReference type="Proteomes" id="UP001172673">
    <property type="component" value="Unassembled WGS sequence"/>
</dbReference>
<feature type="transmembrane region" description="Helical" evidence="2">
    <location>
        <begin position="140"/>
        <end position="162"/>
    </location>
</feature>
<protein>
    <submittedName>
        <fullName evidence="3">Uncharacterized protein</fullName>
    </submittedName>
</protein>
<feature type="region of interest" description="Disordered" evidence="1">
    <location>
        <begin position="397"/>
        <end position="440"/>
    </location>
</feature>
<feature type="transmembrane region" description="Helical" evidence="2">
    <location>
        <begin position="358"/>
        <end position="382"/>
    </location>
</feature>
<keyword evidence="4" id="KW-1185">Reference proteome</keyword>
<feature type="compositionally biased region" description="Basic and acidic residues" evidence="1">
    <location>
        <begin position="404"/>
        <end position="431"/>
    </location>
</feature>
<feature type="transmembrane region" description="Helical" evidence="2">
    <location>
        <begin position="332"/>
        <end position="352"/>
    </location>
</feature>
<reference evidence="3" key="1">
    <citation type="submission" date="2022-10" db="EMBL/GenBank/DDBJ databases">
        <title>Culturing micro-colonial fungi from biological soil crusts in the Mojave desert and describing Neophaeococcomyces mojavensis, and introducing the new genera and species Taxawa tesnikishii.</title>
        <authorList>
            <person name="Kurbessoian T."/>
            <person name="Stajich J.E."/>
        </authorList>
    </citation>
    <scope>NUCLEOTIDE SEQUENCE</scope>
    <source>
        <strain evidence="3">TK_41</strain>
    </source>
</reference>
<evidence type="ECO:0000313" key="3">
    <source>
        <dbReference type="EMBL" id="KAJ9616446.1"/>
    </source>
</evidence>
<keyword evidence="2" id="KW-0472">Membrane</keyword>
<feature type="transmembrane region" description="Helical" evidence="2">
    <location>
        <begin position="168"/>
        <end position="191"/>
    </location>
</feature>
<evidence type="ECO:0000256" key="1">
    <source>
        <dbReference type="SAM" id="MobiDB-lite"/>
    </source>
</evidence>
<name>A0AA38XNS4_9EURO</name>
<organism evidence="3 4">
    <name type="scientific">Cladophialophora chaetospira</name>
    <dbReference type="NCBI Taxonomy" id="386627"/>
    <lineage>
        <taxon>Eukaryota</taxon>
        <taxon>Fungi</taxon>
        <taxon>Dikarya</taxon>
        <taxon>Ascomycota</taxon>
        <taxon>Pezizomycotina</taxon>
        <taxon>Eurotiomycetes</taxon>
        <taxon>Chaetothyriomycetidae</taxon>
        <taxon>Chaetothyriales</taxon>
        <taxon>Herpotrichiellaceae</taxon>
        <taxon>Cladophialophora</taxon>
    </lineage>
</organism>
<accession>A0AA38XNS4</accession>
<keyword evidence="2" id="KW-1133">Transmembrane helix</keyword>
<sequence>MPEVVRGSRASFQVDRPQHGSEDGLAPSSPATSPLREPRNVHFGPESPGLDREETPTPGIRATDTGLSTMSATERRKSRDQARRERENEPERDAYYDSRAATKREFRRRASTLQAYYAQNPTLLPQLPFTMRHGWKRWKLFFTIFLIIVDACVIPIVLYYTMKFAGHVQGFIIFAVVATIWGGPTYLEFAVRSWRLWKKENFFRPLGSNNKWAFDITHWISVLTITLVTAFLVIGSAPHIVWLRVLAMPAPALILSIGGCVLIITIYSLAGIKAPFRISSTEKGGEVYPGVYYLLEDIIAVNAGAGRPFREALAARYKASPRFRRMIKVQSLFWSIPAVLVAIACTIVIVIHEVDKNVAYGVGWGVPFVWIGIWAVIAVPWIRHDMHKETITWEEDCGIAPGTRQKEKQMQLEPTDSERETSKDPVPEPEPRSPNSHTSV</sequence>